<dbReference type="RefSeq" id="WP_145218805.1">
    <property type="nucleotide sequence ID" value="NZ_CP036432.1"/>
</dbReference>
<gene>
    <name evidence="1" type="ORF">TBK1r_62630</name>
</gene>
<accession>A0ABX5Y539</accession>
<dbReference type="EMBL" id="CP036432">
    <property type="protein sequence ID" value="QDV87234.1"/>
    <property type="molecule type" value="Genomic_DNA"/>
</dbReference>
<reference evidence="1 2" key="1">
    <citation type="submission" date="2019-02" db="EMBL/GenBank/DDBJ databases">
        <title>Deep-cultivation of Planctomycetes and their phenomic and genomic characterization uncovers novel biology.</title>
        <authorList>
            <person name="Wiegand S."/>
            <person name="Jogler M."/>
            <person name="Boedeker C."/>
            <person name="Pinto D."/>
            <person name="Vollmers J."/>
            <person name="Rivas-Marin E."/>
            <person name="Kohn T."/>
            <person name="Peeters S.H."/>
            <person name="Heuer A."/>
            <person name="Rast P."/>
            <person name="Oberbeckmann S."/>
            <person name="Bunk B."/>
            <person name="Jeske O."/>
            <person name="Meyerdierks A."/>
            <person name="Storesund J.E."/>
            <person name="Kallscheuer N."/>
            <person name="Luecker S."/>
            <person name="Lage O.M."/>
            <person name="Pohl T."/>
            <person name="Merkel B.J."/>
            <person name="Hornburger P."/>
            <person name="Mueller R.-W."/>
            <person name="Bruemmer F."/>
            <person name="Labrenz M."/>
            <person name="Spormann A.M."/>
            <person name="Op den Camp H."/>
            <person name="Overmann J."/>
            <person name="Amann R."/>
            <person name="Jetten M.S.M."/>
            <person name="Mascher T."/>
            <person name="Medema M.H."/>
            <person name="Devos D.P."/>
            <person name="Kaster A.-K."/>
            <person name="Ovreas L."/>
            <person name="Rohde M."/>
            <person name="Galperin M.Y."/>
            <person name="Jogler C."/>
        </authorList>
    </citation>
    <scope>NUCLEOTIDE SEQUENCE [LARGE SCALE GENOMIC DNA]</scope>
    <source>
        <strain evidence="1 2">TBK1r</strain>
    </source>
</reference>
<dbReference type="SUPFAM" id="SSF48371">
    <property type="entry name" value="ARM repeat"/>
    <property type="match status" value="1"/>
</dbReference>
<dbReference type="Gene3D" id="1.25.40.290">
    <property type="entry name" value="ARM repeat domains"/>
    <property type="match status" value="1"/>
</dbReference>
<organism evidence="1 2">
    <name type="scientific">Stieleria magnilauensis</name>
    <dbReference type="NCBI Taxonomy" id="2527963"/>
    <lineage>
        <taxon>Bacteria</taxon>
        <taxon>Pseudomonadati</taxon>
        <taxon>Planctomycetota</taxon>
        <taxon>Planctomycetia</taxon>
        <taxon>Pirellulales</taxon>
        <taxon>Pirellulaceae</taxon>
        <taxon>Stieleria</taxon>
    </lineage>
</organism>
<dbReference type="InterPro" id="IPR016024">
    <property type="entry name" value="ARM-type_fold"/>
</dbReference>
<evidence type="ECO:0008006" key="3">
    <source>
        <dbReference type="Google" id="ProtNLM"/>
    </source>
</evidence>
<dbReference type="Proteomes" id="UP000318081">
    <property type="component" value="Chromosome"/>
</dbReference>
<proteinExistence type="predicted"/>
<sequence length="380" mass="43526">MPTENGSAGFSLKDQLFNRERIEYLAGLFADADSRFDRGGFVRESMKGLSRLELKERIVHLAERLEKQLSPDFSVAAKQITDALPPPLDPNKNDDDFGDFIFAPLGEFVVRNGLEKKHVHRSLRTLKALTQRFSMEDAIRAFLNEHPERTLKELQKWSTHKNYHVRRLVSEGTRPKLPWSKRLTIPVTTPLPLLEPLHADPTRYVTRSVSNHLNDVTKSHPELVLETLDRWKRSGKQDQQELRWMSKHALRTLVKQGSADALRFLGFRPDPQIEVTGYALEETNLRPGEAIEMSFDVAALRDESLMVDYVIDFVKANGKRGPKVHKLKQLELKRGESKSIRKRHVLRANATTYTLYPGTHHVTLQINGTPFGTQSFELLP</sequence>
<name>A0ABX5Y539_9BACT</name>
<evidence type="ECO:0000313" key="2">
    <source>
        <dbReference type="Proteomes" id="UP000318081"/>
    </source>
</evidence>
<protein>
    <recommendedName>
        <fullName evidence="3">DNA alkylation repair enzyme</fullName>
    </recommendedName>
</protein>
<keyword evidence="2" id="KW-1185">Reference proteome</keyword>
<evidence type="ECO:0000313" key="1">
    <source>
        <dbReference type="EMBL" id="QDV87234.1"/>
    </source>
</evidence>